<gene>
    <name evidence="2" type="ORF">AJ78_08766</name>
</gene>
<dbReference type="OrthoDB" id="4187782at2759"/>
<protein>
    <submittedName>
        <fullName evidence="2">Uncharacterized protein</fullName>
    </submittedName>
</protein>
<sequence length="211" mass="23401">MNKNEIPLIKSTFIKHVDEMNEMICCENTRRGRVEYLHILDPDYLFKRLEAIAVKYHNEDMTGYEGMRTKMLAKIKKTGMPKERISRQSSPVFSILNDNSPDDNSPDDNSPDNNSPDDNSPVNNSLVNNSLVDNSLVDNSPVDNSPVDNSPVDNSPVNNSPVDNSPVDNSPDDNSPNNNSFDNDNLNNNCLNDNSSVFSIPDESNPASGIT</sequence>
<dbReference type="STRING" id="1447872.A0A1J9P1L9"/>
<keyword evidence="3" id="KW-1185">Reference proteome</keyword>
<dbReference type="EMBL" id="LGRN01000953">
    <property type="protein sequence ID" value="OJD10078.1"/>
    <property type="molecule type" value="Genomic_DNA"/>
</dbReference>
<feature type="compositionally biased region" description="Low complexity" evidence="1">
    <location>
        <begin position="111"/>
        <end position="197"/>
    </location>
</feature>
<dbReference type="Proteomes" id="UP000182235">
    <property type="component" value="Unassembled WGS sequence"/>
</dbReference>
<evidence type="ECO:0000313" key="3">
    <source>
        <dbReference type="Proteomes" id="UP000182235"/>
    </source>
</evidence>
<name>A0A1J9P1L9_9EURO</name>
<feature type="compositionally biased region" description="Acidic residues" evidence="1">
    <location>
        <begin position="100"/>
        <end position="110"/>
    </location>
</feature>
<organism evidence="2 3">
    <name type="scientific">Emergomyces pasteurianus Ep9510</name>
    <dbReference type="NCBI Taxonomy" id="1447872"/>
    <lineage>
        <taxon>Eukaryota</taxon>
        <taxon>Fungi</taxon>
        <taxon>Dikarya</taxon>
        <taxon>Ascomycota</taxon>
        <taxon>Pezizomycotina</taxon>
        <taxon>Eurotiomycetes</taxon>
        <taxon>Eurotiomycetidae</taxon>
        <taxon>Onygenales</taxon>
        <taxon>Ajellomycetaceae</taxon>
        <taxon>Emergomyces</taxon>
    </lineage>
</organism>
<reference evidence="2 3" key="1">
    <citation type="submission" date="2015-07" db="EMBL/GenBank/DDBJ databases">
        <title>Emmonsia species relationships and genome sequence.</title>
        <authorList>
            <consortium name="The Broad Institute Genomics Platform"/>
            <person name="Cuomo C.A."/>
            <person name="Munoz J.F."/>
            <person name="Imamovic A."/>
            <person name="Priest M.E."/>
            <person name="Young S."/>
            <person name="Clay O.K."/>
            <person name="McEwen J.G."/>
        </authorList>
    </citation>
    <scope>NUCLEOTIDE SEQUENCE [LARGE SCALE GENOMIC DNA]</scope>
    <source>
        <strain evidence="2 3">UAMH 9510</strain>
    </source>
</reference>
<dbReference type="VEuPathDB" id="FungiDB:AJ78_08766"/>
<evidence type="ECO:0000256" key="1">
    <source>
        <dbReference type="SAM" id="MobiDB-lite"/>
    </source>
</evidence>
<evidence type="ECO:0000313" key="2">
    <source>
        <dbReference type="EMBL" id="OJD10078.1"/>
    </source>
</evidence>
<accession>A0A1J9P1L9</accession>
<proteinExistence type="predicted"/>
<feature type="region of interest" description="Disordered" evidence="1">
    <location>
        <begin position="77"/>
        <end position="211"/>
    </location>
</feature>
<comment type="caution">
    <text evidence="2">The sequence shown here is derived from an EMBL/GenBank/DDBJ whole genome shotgun (WGS) entry which is preliminary data.</text>
</comment>
<dbReference type="Gene3D" id="2.160.10.20">
    <property type="entry name" value="Insect antifreeze protein"/>
    <property type="match status" value="1"/>
</dbReference>
<dbReference type="AlphaFoldDB" id="A0A1J9P1L9"/>